<evidence type="ECO:0000256" key="4">
    <source>
        <dbReference type="ARBA" id="ARBA00023134"/>
    </source>
</evidence>
<protein>
    <recommendedName>
        <fullName evidence="3">diguanylate cyclase</fullName>
        <ecNumber evidence="3">2.7.7.65</ecNumber>
    </recommendedName>
</protein>
<dbReference type="SMART" id="SM00267">
    <property type="entry name" value="GGDEF"/>
    <property type="match status" value="1"/>
</dbReference>
<dbReference type="Pfam" id="PF00990">
    <property type="entry name" value="GGDEF"/>
    <property type="match status" value="1"/>
</dbReference>
<keyword evidence="6" id="KW-0812">Transmembrane</keyword>
<evidence type="ECO:0000256" key="3">
    <source>
        <dbReference type="ARBA" id="ARBA00012528"/>
    </source>
</evidence>
<dbReference type="InterPro" id="IPR029787">
    <property type="entry name" value="Nucleotide_cyclase"/>
</dbReference>
<evidence type="ECO:0000259" key="7">
    <source>
        <dbReference type="PROSITE" id="PS50887"/>
    </source>
</evidence>
<comment type="cofactor">
    <cofactor evidence="1">
        <name>Mg(2+)</name>
        <dbReference type="ChEBI" id="CHEBI:18420"/>
    </cofactor>
</comment>
<dbReference type="InterPro" id="IPR043128">
    <property type="entry name" value="Rev_trsase/Diguanyl_cyclase"/>
</dbReference>
<dbReference type="EMBL" id="CP112887">
    <property type="protein sequence ID" value="WBW59601.1"/>
    <property type="molecule type" value="Genomic_DNA"/>
</dbReference>
<evidence type="ECO:0000256" key="1">
    <source>
        <dbReference type="ARBA" id="ARBA00001946"/>
    </source>
</evidence>
<keyword evidence="4" id="KW-0342">GTP-binding</keyword>
<dbReference type="RefSeq" id="WP_167686243.1">
    <property type="nucleotide sequence ID" value="NZ_CP041247.1"/>
</dbReference>
<evidence type="ECO:0000313" key="8">
    <source>
        <dbReference type="EMBL" id="WBW59601.1"/>
    </source>
</evidence>
<name>A0AAJ5UCG2_9ENTR</name>
<dbReference type="PANTHER" id="PTHR45138:SF6">
    <property type="entry name" value="DIGUANYLATE CYCLASE DGCN"/>
    <property type="match status" value="1"/>
</dbReference>
<dbReference type="Proteomes" id="UP001210130">
    <property type="component" value="Chromosome"/>
</dbReference>
<keyword evidence="9" id="KW-1185">Reference proteome</keyword>
<dbReference type="GO" id="GO:0005525">
    <property type="term" value="F:GTP binding"/>
    <property type="evidence" value="ECO:0007669"/>
    <property type="project" value="UniProtKB-KW"/>
</dbReference>
<proteinExistence type="predicted"/>
<dbReference type="InterPro" id="IPR050469">
    <property type="entry name" value="Diguanylate_Cyclase"/>
</dbReference>
<gene>
    <name evidence="8" type="ORF">OR613_16340</name>
</gene>
<feature type="transmembrane region" description="Helical" evidence="6">
    <location>
        <begin position="271"/>
        <end position="292"/>
    </location>
</feature>
<evidence type="ECO:0000313" key="9">
    <source>
        <dbReference type="Proteomes" id="UP001210130"/>
    </source>
</evidence>
<reference evidence="8 9" key="1">
    <citation type="journal article" date="2023" name="Microbiol. Resour. Announc.">
        <title>Complete Genome Sequence of the First Colistin-Resistant Raoultella electrica Strain.</title>
        <authorList>
            <person name="Aldeia C."/>
            <person name="Campos-Madueno E.I."/>
            <person name="Sendi P."/>
            <person name="Endimiani A."/>
        </authorList>
    </citation>
    <scope>NUCLEOTIDE SEQUENCE [LARGE SCALE GENOMIC DNA]</scope>
    <source>
        <strain evidence="8 9">S2-IND-01-C</strain>
    </source>
</reference>
<dbReference type="Gene3D" id="3.30.70.270">
    <property type="match status" value="1"/>
</dbReference>
<dbReference type="EC" id="2.7.7.65" evidence="3"/>
<dbReference type="PROSITE" id="PS50887">
    <property type="entry name" value="GGDEF"/>
    <property type="match status" value="1"/>
</dbReference>
<keyword evidence="6" id="KW-0472">Membrane</keyword>
<feature type="domain" description="GGDEF" evidence="7">
    <location>
        <begin position="328"/>
        <end position="450"/>
    </location>
</feature>
<dbReference type="PANTHER" id="PTHR45138">
    <property type="entry name" value="REGULATORY COMPONENTS OF SENSORY TRANSDUCTION SYSTEM"/>
    <property type="match status" value="1"/>
</dbReference>
<dbReference type="GO" id="GO:0052621">
    <property type="term" value="F:diguanylate cyclase activity"/>
    <property type="evidence" value="ECO:0007669"/>
    <property type="project" value="UniProtKB-EC"/>
</dbReference>
<organism evidence="8 9">
    <name type="scientific">Klebsiella electrica</name>
    <dbReference type="NCBI Taxonomy" id="1259973"/>
    <lineage>
        <taxon>Bacteria</taxon>
        <taxon>Pseudomonadati</taxon>
        <taxon>Pseudomonadota</taxon>
        <taxon>Gammaproteobacteria</taxon>
        <taxon>Enterobacterales</taxon>
        <taxon>Enterobacteriaceae</taxon>
        <taxon>Klebsiella/Raoultella group</taxon>
        <taxon>Klebsiella</taxon>
    </lineage>
</organism>
<comment type="catalytic activity">
    <reaction evidence="5">
        <text>2 GTP = 3',3'-c-di-GMP + 2 diphosphate</text>
        <dbReference type="Rhea" id="RHEA:24898"/>
        <dbReference type="ChEBI" id="CHEBI:33019"/>
        <dbReference type="ChEBI" id="CHEBI:37565"/>
        <dbReference type="ChEBI" id="CHEBI:58805"/>
        <dbReference type="EC" id="2.7.7.65"/>
    </reaction>
</comment>
<sequence>MKEYLYDARLEILNETYTDDNLSLALSYLNQQRNPRSAKSDCYFPLEYNSVLNVWGINVDKRQGLANLYGTLQSKNKQISCETLNFLHLFDEIYQFRRDERESHNQLVYFIPKDRAYIYFSTPVFNKNYTESNIFKNIDYFHTKDFLSLMKNKTLSWTYNVRTDIYDDFNTGEKVISVGSIVYNFNDAQGVDIIGYVFKDFVQDDLKRIIYDRIKPEWRNHVKMIVRDRLKNSEMTYGVSRLFSTNVRLNFSHKYEVSYAYPVSIILIDNITTFLISFVVYILVLLLMLYIYRMMVVFKGDSYADPLTGCYNRRYLELYTTNSRLSDKRVGVLVLDCNNFKTINDQLGHDSGDRALVFLAQTLVKVFRKNKDKLIRLGGDEFCVLILEPDNIEIEKVIARINDKLREFDSDIIFSVSWGYHVSAGANIIEALRSADMKQYENKESMKKQA</sequence>
<dbReference type="GO" id="GO:0043709">
    <property type="term" value="P:cell adhesion involved in single-species biofilm formation"/>
    <property type="evidence" value="ECO:0007669"/>
    <property type="project" value="TreeGrafter"/>
</dbReference>
<evidence type="ECO:0000256" key="2">
    <source>
        <dbReference type="ARBA" id="ARBA00004665"/>
    </source>
</evidence>
<dbReference type="InterPro" id="IPR000160">
    <property type="entry name" value="GGDEF_dom"/>
</dbReference>
<keyword evidence="4" id="KW-0547">Nucleotide-binding</keyword>
<comment type="pathway">
    <text evidence="2">Purine metabolism; 3',5'-cyclic di-GMP biosynthesis.</text>
</comment>
<dbReference type="CDD" id="cd01949">
    <property type="entry name" value="GGDEF"/>
    <property type="match status" value="1"/>
</dbReference>
<dbReference type="GO" id="GO:0005886">
    <property type="term" value="C:plasma membrane"/>
    <property type="evidence" value="ECO:0007669"/>
    <property type="project" value="TreeGrafter"/>
</dbReference>
<evidence type="ECO:0000256" key="5">
    <source>
        <dbReference type="ARBA" id="ARBA00034247"/>
    </source>
</evidence>
<dbReference type="AlphaFoldDB" id="A0AAJ5UCG2"/>
<accession>A0AAJ5UCG2</accession>
<dbReference type="GO" id="GO:1902201">
    <property type="term" value="P:negative regulation of bacterial-type flagellum-dependent cell motility"/>
    <property type="evidence" value="ECO:0007669"/>
    <property type="project" value="TreeGrafter"/>
</dbReference>
<dbReference type="SUPFAM" id="SSF55073">
    <property type="entry name" value="Nucleotide cyclase"/>
    <property type="match status" value="1"/>
</dbReference>
<evidence type="ECO:0000256" key="6">
    <source>
        <dbReference type="SAM" id="Phobius"/>
    </source>
</evidence>
<keyword evidence="6" id="KW-1133">Transmembrane helix</keyword>
<dbReference type="NCBIfam" id="TIGR00254">
    <property type="entry name" value="GGDEF"/>
    <property type="match status" value="1"/>
</dbReference>